<accession>A0A8H3G6V6</accession>
<dbReference type="GO" id="GO:0016787">
    <property type="term" value="F:hydrolase activity"/>
    <property type="evidence" value="ECO:0007669"/>
    <property type="project" value="UniProtKB-KW"/>
</dbReference>
<sequence>MARIIAKPRTKKPVMVMLHGSGSSGAILGIQTHSLAKELSKTFDLVFIDAPTPSEPGPGILPLFANMPAYYRWLVPEDKPASLRFAELFDVAYYIETQLASQNIEPSQVAAFLGFSQGALAALAMLAFRLIGHSAWKNLRFCVSLGAGTAGDTARMEGIRGMIGTLSATLGREDGKFPGYSVHASGLRDQWYDDGKQIMRMCVGEKTKNIDYAEGHALPRQRRDVIKLTQMIRNVDDASKAPEKLTEKFRAPLQDARSSLLNGTWQVEDGNWKM</sequence>
<feature type="domain" description="Serine hydrolase" evidence="4">
    <location>
        <begin position="12"/>
        <end position="225"/>
    </location>
</feature>
<comment type="similarity">
    <text evidence="1">Belongs to the LovG family.</text>
</comment>
<evidence type="ECO:0000259" key="4">
    <source>
        <dbReference type="Pfam" id="PF03959"/>
    </source>
</evidence>
<comment type="caution">
    <text evidence="5">The sequence shown here is derived from an EMBL/GenBank/DDBJ whole genome shotgun (WGS) entry which is preliminary data.</text>
</comment>
<feature type="transmembrane region" description="Helical" evidence="3">
    <location>
        <begin position="109"/>
        <end position="131"/>
    </location>
</feature>
<name>A0A8H3G6V6_9LECA</name>
<gene>
    <name evidence="5" type="ORF">IMSHALPRED_000482</name>
</gene>
<reference evidence="5" key="1">
    <citation type="submission" date="2021-03" db="EMBL/GenBank/DDBJ databases">
        <authorList>
            <person name="Tagirdzhanova G."/>
        </authorList>
    </citation>
    <scope>NUCLEOTIDE SEQUENCE</scope>
</reference>
<evidence type="ECO:0000256" key="1">
    <source>
        <dbReference type="ARBA" id="ARBA00005863"/>
    </source>
</evidence>
<evidence type="ECO:0000256" key="2">
    <source>
        <dbReference type="ARBA" id="ARBA00022801"/>
    </source>
</evidence>
<keyword evidence="3" id="KW-1133">Transmembrane helix</keyword>
<keyword evidence="3" id="KW-0472">Membrane</keyword>
<evidence type="ECO:0000313" key="6">
    <source>
        <dbReference type="Proteomes" id="UP000664534"/>
    </source>
</evidence>
<dbReference type="Gene3D" id="3.40.50.1820">
    <property type="entry name" value="alpha/beta hydrolase"/>
    <property type="match status" value="1"/>
</dbReference>
<evidence type="ECO:0000313" key="5">
    <source>
        <dbReference type="EMBL" id="CAF9937623.1"/>
    </source>
</evidence>
<keyword evidence="6" id="KW-1185">Reference proteome</keyword>
<dbReference type="EMBL" id="CAJPDT010000101">
    <property type="protein sequence ID" value="CAF9937623.1"/>
    <property type="molecule type" value="Genomic_DNA"/>
</dbReference>
<dbReference type="OrthoDB" id="414698at2759"/>
<dbReference type="GO" id="GO:0005737">
    <property type="term" value="C:cytoplasm"/>
    <property type="evidence" value="ECO:0007669"/>
    <property type="project" value="TreeGrafter"/>
</dbReference>
<dbReference type="GO" id="GO:0005634">
    <property type="term" value="C:nucleus"/>
    <property type="evidence" value="ECO:0007669"/>
    <property type="project" value="TreeGrafter"/>
</dbReference>
<dbReference type="InterPro" id="IPR029058">
    <property type="entry name" value="AB_hydrolase_fold"/>
</dbReference>
<organism evidence="5 6">
    <name type="scientific">Imshaugia aleurites</name>
    <dbReference type="NCBI Taxonomy" id="172621"/>
    <lineage>
        <taxon>Eukaryota</taxon>
        <taxon>Fungi</taxon>
        <taxon>Dikarya</taxon>
        <taxon>Ascomycota</taxon>
        <taxon>Pezizomycotina</taxon>
        <taxon>Lecanoromycetes</taxon>
        <taxon>OSLEUM clade</taxon>
        <taxon>Lecanoromycetidae</taxon>
        <taxon>Lecanorales</taxon>
        <taxon>Lecanorineae</taxon>
        <taxon>Parmeliaceae</taxon>
        <taxon>Imshaugia</taxon>
    </lineage>
</organism>
<keyword evidence="3" id="KW-0812">Transmembrane</keyword>
<protein>
    <recommendedName>
        <fullName evidence="4">Serine hydrolase domain-containing protein</fullName>
    </recommendedName>
</protein>
<dbReference type="Proteomes" id="UP000664534">
    <property type="component" value="Unassembled WGS sequence"/>
</dbReference>
<dbReference type="InterPro" id="IPR005645">
    <property type="entry name" value="FSH-like_dom"/>
</dbReference>
<evidence type="ECO:0000256" key="3">
    <source>
        <dbReference type="SAM" id="Phobius"/>
    </source>
</evidence>
<dbReference type="Pfam" id="PF03959">
    <property type="entry name" value="FSH1"/>
    <property type="match status" value="1"/>
</dbReference>
<dbReference type="GO" id="GO:0044550">
    <property type="term" value="P:secondary metabolite biosynthetic process"/>
    <property type="evidence" value="ECO:0007669"/>
    <property type="project" value="TreeGrafter"/>
</dbReference>
<proteinExistence type="inferred from homology"/>
<keyword evidence="2" id="KW-0378">Hydrolase</keyword>
<dbReference type="SUPFAM" id="SSF53474">
    <property type="entry name" value="alpha/beta-Hydrolases"/>
    <property type="match status" value="1"/>
</dbReference>
<dbReference type="AlphaFoldDB" id="A0A8H3G6V6"/>
<dbReference type="PANTHER" id="PTHR48070:SF3">
    <property type="entry name" value="ESTERASE DBAE-RELATED"/>
    <property type="match status" value="1"/>
</dbReference>
<dbReference type="InterPro" id="IPR050593">
    <property type="entry name" value="LovG"/>
</dbReference>
<dbReference type="PANTHER" id="PTHR48070">
    <property type="entry name" value="ESTERASE OVCA2"/>
    <property type="match status" value="1"/>
</dbReference>